<dbReference type="InterPro" id="IPR000485">
    <property type="entry name" value="AsnC-type_HTH_dom"/>
</dbReference>
<sequence length="163" mass="18346">MARGGIKLDDRDIRMLSILEEEGRISKAALAERVNLSPTPCWERLNRLEESGIIEGYGARIAESAYGPMTVLFVLIEIESHRTEDFTAFEAEIEQTPEVTECWCVSGGFDYLCKFVTRDLTSYQEVVERLLASNAGVKRYFSYPAIGQKKKTGIPIAMIETAR</sequence>
<accession>Q0G409</accession>
<dbReference type="GO" id="GO:0043565">
    <property type="term" value="F:sequence-specific DNA binding"/>
    <property type="evidence" value="ECO:0007669"/>
    <property type="project" value="InterPro"/>
</dbReference>
<protein>
    <submittedName>
        <fullName evidence="5">Transcriptional regulator, AsnC family protein</fullName>
    </submittedName>
</protein>
<dbReference type="InterPro" id="IPR019887">
    <property type="entry name" value="Tscrpt_reg_AsnC/Lrp_C"/>
</dbReference>
<dbReference type="SUPFAM" id="SSF54909">
    <property type="entry name" value="Dimeric alpha+beta barrel"/>
    <property type="match status" value="1"/>
</dbReference>
<dbReference type="GO" id="GO:0043200">
    <property type="term" value="P:response to amino acid"/>
    <property type="evidence" value="ECO:0007669"/>
    <property type="project" value="TreeGrafter"/>
</dbReference>
<dbReference type="CDD" id="cd00090">
    <property type="entry name" value="HTH_ARSR"/>
    <property type="match status" value="1"/>
</dbReference>
<dbReference type="InterPro" id="IPR011991">
    <property type="entry name" value="ArsR-like_HTH"/>
</dbReference>
<dbReference type="PROSITE" id="PS00519">
    <property type="entry name" value="HTH_ASNC_1"/>
    <property type="match status" value="1"/>
</dbReference>
<dbReference type="STRING" id="217511.GCA_001463845_02968"/>
<dbReference type="InterPro" id="IPR036390">
    <property type="entry name" value="WH_DNA-bd_sf"/>
</dbReference>
<evidence type="ECO:0000313" key="5">
    <source>
        <dbReference type="EMBL" id="EAU41672.1"/>
    </source>
</evidence>
<dbReference type="SMART" id="SM00344">
    <property type="entry name" value="HTH_ASNC"/>
    <property type="match status" value="1"/>
</dbReference>
<gene>
    <name evidence="5" type="ORF">FP2506_14604</name>
</gene>
<name>Q0G409_9HYPH</name>
<dbReference type="EMBL" id="AATP01000002">
    <property type="protein sequence ID" value="EAU41672.1"/>
    <property type="molecule type" value="Genomic_DNA"/>
</dbReference>
<proteinExistence type="predicted"/>
<dbReference type="InterPro" id="IPR019885">
    <property type="entry name" value="Tscrpt_reg_HTH_AsnC-type_CS"/>
</dbReference>
<keyword evidence="2" id="KW-0238">DNA-binding</keyword>
<dbReference type="PRINTS" id="PR00033">
    <property type="entry name" value="HTHASNC"/>
</dbReference>
<dbReference type="GO" id="GO:0006355">
    <property type="term" value="P:regulation of DNA-templated transcription"/>
    <property type="evidence" value="ECO:0007669"/>
    <property type="project" value="UniProtKB-ARBA"/>
</dbReference>
<evidence type="ECO:0000256" key="3">
    <source>
        <dbReference type="ARBA" id="ARBA00023163"/>
    </source>
</evidence>
<dbReference type="Proteomes" id="UP000004310">
    <property type="component" value="Unassembled WGS sequence"/>
</dbReference>
<dbReference type="Gene3D" id="1.10.10.10">
    <property type="entry name" value="Winged helix-like DNA-binding domain superfamily/Winged helix DNA-binding domain"/>
    <property type="match status" value="1"/>
</dbReference>
<evidence type="ECO:0000313" key="6">
    <source>
        <dbReference type="Proteomes" id="UP000004310"/>
    </source>
</evidence>
<dbReference type="SUPFAM" id="SSF46785">
    <property type="entry name" value="Winged helix' DNA-binding domain"/>
    <property type="match status" value="1"/>
</dbReference>
<reference evidence="5 6" key="1">
    <citation type="journal article" date="2010" name="J. Bacteriol.">
        <title>Genome sequence of Fulvimarina pelagi HTCC2506T, a Mn(II)-oxidizing alphaproteobacterium possessing an aerobic anoxygenic photosynthetic gene cluster and Xanthorhodopsin.</title>
        <authorList>
            <person name="Kang I."/>
            <person name="Oh H.M."/>
            <person name="Lim S.I."/>
            <person name="Ferriera S."/>
            <person name="Giovannoni S.J."/>
            <person name="Cho J.C."/>
        </authorList>
    </citation>
    <scope>NUCLEOTIDE SEQUENCE [LARGE SCALE GENOMIC DNA]</scope>
    <source>
        <strain evidence="5 6">HTCC2506</strain>
    </source>
</reference>
<dbReference type="PANTHER" id="PTHR30154">
    <property type="entry name" value="LEUCINE-RESPONSIVE REGULATORY PROTEIN"/>
    <property type="match status" value="1"/>
</dbReference>
<keyword evidence="3" id="KW-0804">Transcription</keyword>
<dbReference type="GO" id="GO:0005829">
    <property type="term" value="C:cytosol"/>
    <property type="evidence" value="ECO:0007669"/>
    <property type="project" value="TreeGrafter"/>
</dbReference>
<organism evidence="5 6">
    <name type="scientific">Fulvimarina pelagi HTCC2506</name>
    <dbReference type="NCBI Taxonomy" id="314231"/>
    <lineage>
        <taxon>Bacteria</taxon>
        <taxon>Pseudomonadati</taxon>
        <taxon>Pseudomonadota</taxon>
        <taxon>Alphaproteobacteria</taxon>
        <taxon>Hyphomicrobiales</taxon>
        <taxon>Aurantimonadaceae</taxon>
        <taxon>Fulvimarina</taxon>
    </lineage>
</organism>
<dbReference type="Pfam" id="PF13412">
    <property type="entry name" value="HTH_24"/>
    <property type="match status" value="1"/>
</dbReference>
<dbReference type="eggNOG" id="COG1522">
    <property type="taxonomic scope" value="Bacteria"/>
</dbReference>
<evidence type="ECO:0000256" key="1">
    <source>
        <dbReference type="ARBA" id="ARBA00023015"/>
    </source>
</evidence>
<evidence type="ECO:0000259" key="4">
    <source>
        <dbReference type="PROSITE" id="PS50956"/>
    </source>
</evidence>
<evidence type="ECO:0000256" key="2">
    <source>
        <dbReference type="ARBA" id="ARBA00023125"/>
    </source>
</evidence>
<keyword evidence="6" id="KW-1185">Reference proteome</keyword>
<dbReference type="Gene3D" id="3.30.70.920">
    <property type="match status" value="1"/>
</dbReference>
<dbReference type="AlphaFoldDB" id="Q0G409"/>
<dbReference type="PROSITE" id="PS50956">
    <property type="entry name" value="HTH_ASNC_2"/>
    <property type="match status" value="1"/>
</dbReference>
<dbReference type="InterPro" id="IPR019888">
    <property type="entry name" value="Tscrpt_reg_AsnC-like"/>
</dbReference>
<dbReference type="InterPro" id="IPR036388">
    <property type="entry name" value="WH-like_DNA-bd_sf"/>
</dbReference>
<dbReference type="PANTHER" id="PTHR30154:SF34">
    <property type="entry name" value="TRANSCRIPTIONAL REGULATOR AZLB"/>
    <property type="match status" value="1"/>
</dbReference>
<dbReference type="Pfam" id="PF01037">
    <property type="entry name" value="AsnC_trans_reg"/>
    <property type="match status" value="1"/>
</dbReference>
<dbReference type="InterPro" id="IPR011008">
    <property type="entry name" value="Dimeric_a/b-barrel"/>
</dbReference>
<comment type="caution">
    <text evidence="5">The sequence shown here is derived from an EMBL/GenBank/DDBJ whole genome shotgun (WGS) entry which is preliminary data.</text>
</comment>
<feature type="domain" description="HTH asnC-type" evidence="4">
    <location>
        <begin position="8"/>
        <end position="69"/>
    </location>
</feature>
<keyword evidence="1" id="KW-0805">Transcription regulation</keyword>
<dbReference type="HOGENOM" id="CLU_091233_0_0_5"/>